<dbReference type="GO" id="GO:0008324">
    <property type="term" value="F:monoatomic cation transmembrane transporter activity"/>
    <property type="evidence" value="ECO:0007669"/>
    <property type="project" value="InterPro"/>
</dbReference>
<sequence>MTAADATATTNAALEQRLLRISALATLAIGCVGIATGLLIGSRAIVFDGFYSLTDVLMTCVSMLVARLVALGASRHFQFGFWHLEPMLVAFNSSVLLLACGYAFLDGLSTFLVGGRTVAFGAGAAYALGVGLASLGIAAYAKRASRNLHSSLVEIDIRAYVLGGFLSLGLFASFVLGAVLTSQRATDLAPYVDPVILMLLTLVLAPVPIASLIRALAEVFQLAPADLDAEVDALMRALVAELGFKAFKAHVAQAGRAEFIEIDVIVDPAFPVSSVADLDAYRQRIADGLKPSAATRWLTIAFTTDPRWT</sequence>
<feature type="transmembrane region" description="Helical" evidence="5">
    <location>
        <begin position="21"/>
        <end position="44"/>
    </location>
</feature>
<dbReference type="GO" id="GO:0016020">
    <property type="term" value="C:membrane"/>
    <property type="evidence" value="ECO:0007669"/>
    <property type="project" value="UniProtKB-SubCell"/>
</dbReference>
<feature type="domain" description="Cation efflux protein transmembrane" evidence="6">
    <location>
        <begin position="20"/>
        <end position="205"/>
    </location>
</feature>
<dbReference type="InterPro" id="IPR027469">
    <property type="entry name" value="Cation_efflux_TMD_sf"/>
</dbReference>
<dbReference type="EMBL" id="FYEH01000014">
    <property type="protein sequence ID" value="SNB75768.1"/>
    <property type="molecule type" value="Genomic_DNA"/>
</dbReference>
<feature type="transmembrane region" description="Helical" evidence="5">
    <location>
        <begin position="82"/>
        <end position="105"/>
    </location>
</feature>
<feature type="transmembrane region" description="Helical" evidence="5">
    <location>
        <begin position="195"/>
        <end position="217"/>
    </location>
</feature>
<proteinExistence type="predicted"/>
<dbReference type="OrthoDB" id="2388015at2"/>
<gene>
    <name evidence="7" type="ORF">SAMN07250955_1148</name>
</gene>
<dbReference type="Proteomes" id="UP000197065">
    <property type="component" value="Unassembled WGS sequence"/>
</dbReference>
<organism evidence="7 8">
    <name type="scientific">Arboricoccus pini</name>
    <dbReference type="NCBI Taxonomy" id="1963835"/>
    <lineage>
        <taxon>Bacteria</taxon>
        <taxon>Pseudomonadati</taxon>
        <taxon>Pseudomonadota</taxon>
        <taxon>Alphaproteobacteria</taxon>
        <taxon>Geminicoccales</taxon>
        <taxon>Geminicoccaceae</taxon>
        <taxon>Arboricoccus</taxon>
    </lineage>
</organism>
<evidence type="ECO:0000313" key="8">
    <source>
        <dbReference type="Proteomes" id="UP000197065"/>
    </source>
</evidence>
<reference evidence="7 8" key="1">
    <citation type="submission" date="2017-06" db="EMBL/GenBank/DDBJ databases">
        <authorList>
            <person name="Kim H.J."/>
            <person name="Triplett B.A."/>
        </authorList>
    </citation>
    <scope>NUCLEOTIDE SEQUENCE [LARGE SCALE GENOMIC DNA]</scope>
    <source>
        <strain evidence="7 8">B29T1</strain>
    </source>
</reference>
<evidence type="ECO:0000256" key="2">
    <source>
        <dbReference type="ARBA" id="ARBA00022692"/>
    </source>
</evidence>
<keyword evidence="3 5" id="KW-1133">Transmembrane helix</keyword>
<feature type="transmembrane region" description="Helical" evidence="5">
    <location>
        <begin position="50"/>
        <end position="70"/>
    </location>
</feature>
<comment type="subcellular location">
    <subcellularLocation>
        <location evidence="1">Membrane</location>
        <topology evidence="1">Multi-pass membrane protein</topology>
    </subcellularLocation>
</comment>
<dbReference type="RefSeq" id="WP_088562521.1">
    <property type="nucleotide sequence ID" value="NZ_FYEH01000014.1"/>
</dbReference>
<dbReference type="InterPro" id="IPR058533">
    <property type="entry name" value="Cation_efflux_TM"/>
</dbReference>
<evidence type="ECO:0000256" key="3">
    <source>
        <dbReference type="ARBA" id="ARBA00022989"/>
    </source>
</evidence>
<protein>
    <submittedName>
        <fullName evidence="7">Predicted Co/Zn/Cd cation transporter, cation efflux family</fullName>
    </submittedName>
</protein>
<evidence type="ECO:0000256" key="4">
    <source>
        <dbReference type="ARBA" id="ARBA00023136"/>
    </source>
</evidence>
<feature type="transmembrane region" description="Helical" evidence="5">
    <location>
        <begin position="160"/>
        <end position="180"/>
    </location>
</feature>
<evidence type="ECO:0000256" key="5">
    <source>
        <dbReference type="SAM" id="Phobius"/>
    </source>
</evidence>
<keyword evidence="2 5" id="KW-0812">Transmembrane</keyword>
<dbReference type="Gene3D" id="1.20.1510.10">
    <property type="entry name" value="Cation efflux protein transmembrane domain"/>
    <property type="match status" value="1"/>
</dbReference>
<evidence type="ECO:0000256" key="1">
    <source>
        <dbReference type="ARBA" id="ARBA00004141"/>
    </source>
</evidence>
<keyword evidence="4 5" id="KW-0472">Membrane</keyword>
<dbReference type="SUPFAM" id="SSF161111">
    <property type="entry name" value="Cation efflux protein transmembrane domain-like"/>
    <property type="match status" value="1"/>
</dbReference>
<evidence type="ECO:0000259" key="6">
    <source>
        <dbReference type="Pfam" id="PF01545"/>
    </source>
</evidence>
<evidence type="ECO:0000313" key="7">
    <source>
        <dbReference type="EMBL" id="SNB75768.1"/>
    </source>
</evidence>
<accession>A0A212RT41</accession>
<name>A0A212RT41_9PROT</name>
<dbReference type="AlphaFoldDB" id="A0A212RT41"/>
<dbReference type="Pfam" id="PF01545">
    <property type="entry name" value="Cation_efflux"/>
    <property type="match status" value="1"/>
</dbReference>
<feature type="transmembrane region" description="Helical" evidence="5">
    <location>
        <begin position="117"/>
        <end position="140"/>
    </location>
</feature>
<keyword evidence="8" id="KW-1185">Reference proteome</keyword>